<dbReference type="Proteomes" id="UP000706891">
    <property type="component" value="Unassembled WGS sequence"/>
</dbReference>
<keyword evidence="2" id="KW-0418">Kinase</keyword>
<dbReference type="SUPFAM" id="SSF55874">
    <property type="entry name" value="ATPase domain of HSP90 chaperone/DNA topoisomerase II/histidine kinase"/>
    <property type="match status" value="1"/>
</dbReference>
<dbReference type="InterPro" id="IPR010559">
    <property type="entry name" value="Sig_transdc_His_kin_internal"/>
</dbReference>
<keyword evidence="2" id="KW-0808">Transferase</keyword>
<dbReference type="InterPro" id="IPR050640">
    <property type="entry name" value="Bact_2-comp_sensor_kinase"/>
</dbReference>
<reference evidence="2" key="1">
    <citation type="submission" date="2020-08" db="EMBL/GenBank/DDBJ databases">
        <authorList>
            <person name="Cejkova D."/>
            <person name="Kubasova T."/>
            <person name="Jahodarova E."/>
            <person name="Rychlik I."/>
        </authorList>
    </citation>
    <scope>NUCLEOTIDE SEQUENCE</scope>
    <source>
        <strain evidence="2">An824</strain>
    </source>
</reference>
<dbReference type="EMBL" id="JACJJG010000019">
    <property type="protein sequence ID" value="MBM6673352.1"/>
    <property type="molecule type" value="Genomic_DNA"/>
</dbReference>
<dbReference type="PANTHER" id="PTHR34220:SF7">
    <property type="entry name" value="SENSOR HISTIDINE KINASE YPDA"/>
    <property type="match status" value="1"/>
</dbReference>
<protein>
    <submittedName>
        <fullName evidence="2">Sensor histidine kinase</fullName>
    </submittedName>
</protein>
<accession>A0A938WQK3</accession>
<evidence type="ECO:0000259" key="1">
    <source>
        <dbReference type="Pfam" id="PF06580"/>
    </source>
</evidence>
<keyword evidence="3" id="KW-1185">Reference proteome</keyword>
<proteinExistence type="predicted"/>
<evidence type="ECO:0000313" key="3">
    <source>
        <dbReference type="Proteomes" id="UP000706891"/>
    </source>
</evidence>
<name>A0A938WQK3_9BACT</name>
<comment type="caution">
    <text evidence="2">The sequence shown here is derived from an EMBL/GenBank/DDBJ whole genome shotgun (WGS) entry which is preliminary data.</text>
</comment>
<reference evidence="2" key="2">
    <citation type="journal article" date="2021" name="Sci. Rep.">
        <title>The distribution of antibiotic resistance genes in chicken gut microbiota commensals.</title>
        <authorList>
            <person name="Juricova H."/>
            <person name="Matiasovicova J."/>
            <person name="Kubasova T."/>
            <person name="Cejkova D."/>
            <person name="Rychlik I."/>
        </authorList>
    </citation>
    <scope>NUCLEOTIDE SEQUENCE</scope>
    <source>
        <strain evidence="2">An824</strain>
    </source>
</reference>
<sequence length="264" mass="30056">MLELAAGWNPPPPHDPMPEGMAMLLSFVRNVFPCLLSVTLATSVRLALRWQTAESERKEMEIQKTEAELSNLRNQINPHFLLNTLNNIYALISFDKDKAQKAVLSLSSLLRQMLYGARNNSVSLKEETEFIGNYVELMKIRLNKNVKIDFNVSIKTDKELRIAPLIIISLVENAFKHGVGTTRPSFISINIIADENKIECEIRNSNFPKNDSDKSGHGIGLEQVAKRLDMAYAGKYVWERGTDDKNEVYYSKIVLYDTQMCDNR</sequence>
<dbReference type="RefSeq" id="WP_205104028.1">
    <property type="nucleotide sequence ID" value="NZ_JACJJG010000019.1"/>
</dbReference>
<evidence type="ECO:0000313" key="2">
    <source>
        <dbReference type="EMBL" id="MBM6673352.1"/>
    </source>
</evidence>
<dbReference type="GO" id="GO:0000155">
    <property type="term" value="F:phosphorelay sensor kinase activity"/>
    <property type="evidence" value="ECO:0007669"/>
    <property type="project" value="InterPro"/>
</dbReference>
<organism evidence="2 3">
    <name type="scientific">Marseilla massiliensis</name>
    <dbReference type="NCBI Taxonomy" id="1841864"/>
    <lineage>
        <taxon>Bacteria</taxon>
        <taxon>Pseudomonadati</taxon>
        <taxon>Bacteroidota</taxon>
        <taxon>Bacteroidia</taxon>
        <taxon>Bacteroidales</taxon>
        <taxon>Prevotellaceae</taxon>
        <taxon>Marseilla</taxon>
    </lineage>
</organism>
<dbReference type="PANTHER" id="PTHR34220">
    <property type="entry name" value="SENSOR HISTIDINE KINASE YPDA"/>
    <property type="match status" value="1"/>
</dbReference>
<dbReference type="Pfam" id="PF06580">
    <property type="entry name" value="His_kinase"/>
    <property type="match status" value="1"/>
</dbReference>
<dbReference type="Gene3D" id="3.30.565.10">
    <property type="entry name" value="Histidine kinase-like ATPase, C-terminal domain"/>
    <property type="match status" value="1"/>
</dbReference>
<feature type="domain" description="Signal transduction histidine kinase internal region" evidence="1">
    <location>
        <begin position="67"/>
        <end position="145"/>
    </location>
</feature>
<dbReference type="InterPro" id="IPR036890">
    <property type="entry name" value="HATPase_C_sf"/>
</dbReference>
<dbReference type="GO" id="GO:0016020">
    <property type="term" value="C:membrane"/>
    <property type="evidence" value="ECO:0007669"/>
    <property type="project" value="InterPro"/>
</dbReference>
<dbReference type="AlphaFoldDB" id="A0A938WQK3"/>
<gene>
    <name evidence="2" type="ORF">H6A34_05630</name>
</gene>